<dbReference type="Proteomes" id="UP000299011">
    <property type="component" value="Chromosome"/>
</dbReference>
<reference evidence="2 6" key="2">
    <citation type="journal article" date="2012" name="J. Bacteriol.">
        <title>Complete genome sequence of the metabolically versatile halophilic archaeon Haloferax mediterranei, a poly(3-hydroxybutyrate-co-3-hydroxyvalerate) producer.</title>
        <authorList>
            <person name="Han J."/>
            <person name="Zhang F."/>
            <person name="Hou J."/>
            <person name="Liu X."/>
            <person name="Li M."/>
            <person name="Liu H."/>
            <person name="Cai L."/>
            <person name="Zhang B."/>
            <person name="Chen Y."/>
            <person name="Zhou J."/>
            <person name="Hu S."/>
            <person name="Xiang H."/>
        </authorList>
    </citation>
    <scope>NUCLEOTIDE SEQUENCE [LARGE SCALE GENOMIC DNA]</scope>
    <source>
        <strain evidence="6">ATCC 33500 / DSM 1411 / JCM 8866 / NBRC 14739 / NCIMB 2177 / R-4</strain>
        <strain evidence="2">CGMCC 1.2087</strain>
    </source>
</reference>
<dbReference type="EMBL" id="AOLO01000003">
    <property type="protein sequence ID" value="EMA03891.1"/>
    <property type="molecule type" value="Genomic_DNA"/>
</dbReference>
<feature type="transmembrane region" description="Helical" evidence="1">
    <location>
        <begin position="12"/>
        <end position="34"/>
    </location>
</feature>
<dbReference type="PATRIC" id="fig|523841.21.peg.608"/>
<dbReference type="EMBL" id="CP001868">
    <property type="protein sequence ID" value="AFK19203.1"/>
    <property type="molecule type" value="Genomic_DNA"/>
</dbReference>
<reference evidence="2" key="1">
    <citation type="journal article" date="2012" name="Appl. Environ. Microbiol.">
        <title>Identification of the haloarchaeal phasin (PhaP) that functions in polyhydroxyalkanoate accumulation and granule formation in Haloferax mediterranei.</title>
        <authorList>
            <person name="Cai S."/>
            <person name="Cai L."/>
            <person name="Liu H."/>
            <person name="Liu X."/>
            <person name="Han J."/>
            <person name="Zhou J."/>
            <person name="Xiang H."/>
        </authorList>
    </citation>
    <scope>NUCLEOTIDE SEQUENCE</scope>
    <source>
        <strain evidence="2">CGMCC 1.2087</strain>
    </source>
</reference>
<gene>
    <name evidence="2" type="ordered locus">HFX_1495</name>
    <name evidence="3" type="ORF">BM92_01660</name>
    <name evidence="4" type="ORF">C439_02998</name>
    <name evidence="5" type="ORF">E6P09_10510</name>
</gene>
<reference evidence="5 9" key="6">
    <citation type="submission" date="2019-04" db="EMBL/GenBank/DDBJ databases">
        <title>Methylomes of two halophilic Archaea, Haloarcula marismortui and Haloferax mediterranei.</title>
        <authorList>
            <person name="DasSarma S."/>
            <person name="DasSarma P."/>
            <person name="DasSarma S."/>
            <person name="Fomenkov A."/>
            <person name="Vincze T."/>
            <person name="Anton B.P."/>
            <person name="Roberts R.J."/>
        </authorList>
    </citation>
    <scope>NUCLEOTIDE SEQUENCE [LARGE SCALE GENOMIC DNA]</scope>
    <source>
        <strain evidence="5">ATCC 33500</strain>
        <strain evidence="9">ATCC 33500 / DSM 1411 / JCM 8866 / NBRC 14739 / NCIMB 2177 / R-4</strain>
    </source>
</reference>
<evidence type="ECO:0000313" key="4">
    <source>
        <dbReference type="EMBL" id="EMA03891.1"/>
    </source>
</evidence>
<dbReference type="Proteomes" id="UP000011603">
    <property type="component" value="Unassembled WGS sequence"/>
</dbReference>
<dbReference type="AlphaFoldDB" id="I3R4P3"/>
<keyword evidence="1" id="KW-0812">Transmembrane</keyword>
<dbReference type="STRING" id="523841.HFX_1495"/>
<keyword evidence="1" id="KW-1133">Transmembrane helix</keyword>
<sequence length="72" mass="7982">MDTSEQQDVSESLLKALLYGAPSVYFVVIMGVSLTIFEDILLLIAFGTAIVGSVFAYVMLKKKFENQYGVRL</sequence>
<reference evidence="4 7" key="3">
    <citation type="journal article" date="2014" name="PLoS Genet.">
        <title>Phylogenetically driven sequencing of extremely halophilic archaea reveals strategies for static and dynamic osmo-response.</title>
        <authorList>
            <person name="Becker E.A."/>
            <person name="Seitzer P.M."/>
            <person name="Tritt A."/>
            <person name="Larsen D."/>
            <person name="Krusor M."/>
            <person name="Yao A.I."/>
            <person name="Wu D."/>
            <person name="Madern D."/>
            <person name="Eisen J.A."/>
            <person name="Darling A.E."/>
            <person name="Facciotti M.T."/>
        </authorList>
    </citation>
    <scope>NUCLEOTIDE SEQUENCE [LARGE SCALE GENOMIC DNA]</scope>
    <source>
        <strain evidence="4">ATCC 33500</strain>
        <strain evidence="7">ATCC 33500 / DSM 1411 / JCM 8866 / NBRC 14739 / NCIMB 2177 / R-4</strain>
    </source>
</reference>
<name>I3R4P3_HALMT</name>
<accession>I3R4P3</accession>
<dbReference type="Proteomes" id="UP000027075">
    <property type="component" value="Chromosome"/>
</dbReference>
<protein>
    <submittedName>
        <fullName evidence="2">Uncharacterized protein</fullName>
    </submittedName>
</protein>
<dbReference type="GeneID" id="40156853"/>
<dbReference type="KEGG" id="hme:HFX_1495"/>
<dbReference type="HOGENOM" id="CLU_2712684_0_0_2"/>
<proteinExistence type="predicted"/>
<keyword evidence="7" id="KW-1185">Reference proteome</keyword>
<dbReference type="Proteomes" id="UP000006469">
    <property type="component" value="Chromosome"/>
</dbReference>
<reference evidence="3 8" key="4">
    <citation type="submission" date="2014-04" db="EMBL/GenBank/DDBJ databases">
        <title>Transcriptional profiles of Haloferax mediterranei on the basis of nitrogen availability.</title>
        <authorList>
            <person name="Bautista V."/>
        </authorList>
    </citation>
    <scope>NUCLEOTIDE SEQUENCE [LARGE SCALE GENOMIC DNA]</scope>
    <source>
        <strain evidence="3">ATCC 33500</strain>
        <strain evidence="8">ATCC 33500 / DSM 1411 / JCM 8866 / NBRC 14739 / NCIMB 2177 / R-4</strain>
    </source>
</reference>
<evidence type="ECO:0000313" key="8">
    <source>
        <dbReference type="Proteomes" id="UP000027075"/>
    </source>
</evidence>
<evidence type="ECO:0000313" key="3">
    <source>
        <dbReference type="EMBL" id="AHZ21433.1"/>
    </source>
</evidence>
<evidence type="ECO:0000313" key="5">
    <source>
        <dbReference type="EMBL" id="QCQ75673.1"/>
    </source>
</evidence>
<dbReference type="PaxDb" id="523841-HFX_1495"/>
<evidence type="ECO:0000313" key="7">
    <source>
        <dbReference type="Proteomes" id="UP000011603"/>
    </source>
</evidence>
<evidence type="ECO:0000313" key="2">
    <source>
        <dbReference type="EMBL" id="AFK19203.1"/>
    </source>
</evidence>
<dbReference type="EMBL" id="CP039139">
    <property type="protein sequence ID" value="QCQ75673.1"/>
    <property type="molecule type" value="Genomic_DNA"/>
</dbReference>
<evidence type="ECO:0000313" key="9">
    <source>
        <dbReference type="Proteomes" id="UP000299011"/>
    </source>
</evidence>
<dbReference type="RefSeq" id="WP_004056957.1">
    <property type="nucleotide sequence ID" value="NC_017941.2"/>
</dbReference>
<reference evidence="2" key="5">
    <citation type="submission" date="2014-05" db="EMBL/GenBank/DDBJ databases">
        <authorList>
            <person name="Wang L."/>
            <person name="Yang H."/>
            <person name="Xiang H."/>
        </authorList>
    </citation>
    <scope>NUCLEOTIDE SEQUENCE</scope>
    <source>
        <strain evidence="2">CGMCC 1.2087</strain>
    </source>
</reference>
<feature type="transmembrane region" description="Helical" evidence="1">
    <location>
        <begin position="40"/>
        <end position="60"/>
    </location>
</feature>
<evidence type="ECO:0000313" key="6">
    <source>
        <dbReference type="Proteomes" id="UP000006469"/>
    </source>
</evidence>
<keyword evidence="1" id="KW-0472">Membrane</keyword>
<dbReference type="EMBL" id="CP007551">
    <property type="protein sequence ID" value="AHZ21433.1"/>
    <property type="molecule type" value="Genomic_DNA"/>
</dbReference>
<organism evidence="2 6">
    <name type="scientific">Haloferax mediterranei (strain ATCC 33500 / DSM 1411 / JCM 8866 / NBRC 14739 / NCIMB 2177 / R-4)</name>
    <name type="common">Halobacterium mediterranei</name>
    <dbReference type="NCBI Taxonomy" id="523841"/>
    <lineage>
        <taxon>Archaea</taxon>
        <taxon>Methanobacteriati</taxon>
        <taxon>Methanobacteriota</taxon>
        <taxon>Stenosarchaea group</taxon>
        <taxon>Halobacteria</taxon>
        <taxon>Halobacteriales</taxon>
        <taxon>Haloferacaceae</taxon>
        <taxon>Haloferax</taxon>
    </lineage>
</organism>
<evidence type="ECO:0000256" key="1">
    <source>
        <dbReference type="SAM" id="Phobius"/>
    </source>
</evidence>